<dbReference type="Proteomes" id="UP000701801">
    <property type="component" value="Unassembled WGS sequence"/>
</dbReference>
<feature type="region of interest" description="Disordered" evidence="1">
    <location>
        <begin position="1"/>
        <end position="20"/>
    </location>
</feature>
<reference evidence="2" key="1">
    <citation type="submission" date="2021-07" db="EMBL/GenBank/DDBJ databases">
        <authorList>
            <person name="Durling M."/>
        </authorList>
    </citation>
    <scope>NUCLEOTIDE SEQUENCE</scope>
</reference>
<dbReference type="OrthoDB" id="4158087at2759"/>
<dbReference type="PANTHER" id="PTHR37540:SF5">
    <property type="entry name" value="TRANSCRIPTION FACTOR DOMAIN-CONTAINING PROTEIN"/>
    <property type="match status" value="1"/>
</dbReference>
<comment type="caution">
    <text evidence="2">The sequence shown here is derived from an EMBL/GenBank/DDBJ whole genome shotgun (WGS) entry which is preliminary data.</text>
</comment>
<feature type="compositionally biased region" description="Pro residues" evidence="1">
    <location>
        <begin position="351"/>
        <end position="361"/>
    </location>
</feature>
<feature type="region of interest" description="Disordered" evidence="1">
    <location>
        <begin position="68"/>
        <end position="89"/>
    </location>
</feature>
<feature type="region of interest" description="Disordered" evidence="1">
    <location>
        <begin position="347"/>
        <end position="369"/>
    </location>
</feature>
<evidence type="ECO:0000313" key="3">
    <source>
        <dbReference type="Proteomes" id="UP000701801"/>
    </source>
</evidence>
<dbReference type="EMBL" id="CAJVRM010000088">
    <property type="protein sequence ID" value="CAG8974040.1"/>
    <property type="molecule type" value="Genomic_DNA"/>
</dbReference>
<evidence type="ECO:0000256" key="1">
    <source>
        <dbReference type="SAM" id="MobiDB-lite"/>
    </source>
</evidence>
<sequence>MCRPRLSKEEEDGEHDGGRGRELPLQFVLVGAGGAVESLRAVRSHVMKGHHEKLREIKKAYLRRVKKPRRLQVRPRDEERERGGESGCGKSGRLELLKPVVPCQVNLVPYAWFSTTGPVLYVNRLKWPFSAPFTVTPSDRLNDGRNVTPRQSHWMPAIKSPDYVPVQGAVLDPAVLRWIGGSSECWRFRVETVKWIREKLENVRGKGEGKGEEVGEVVGAIMTFCMWTAGYRDAEEMSSHMDAIEKIVNLRGGFRRLQKEGDWALTAKLTIFDYTISVLTGKAPRFPPVEYFVNRPVTSDTYSRFSSYESPLSTTGNFERVITYRKGEKEIITCLKKTWSKTQSFISHPLSHPPQSHPPSPELKLETETETTEPVPFIGEPKQSYKTHLLTLPLLSTCHQQDHNHVLETIQNAALLYERSLDQEKPMQFHDTMNEEVYEALFEGFSRCCDDGFWVRYPGVLLWVLLVGTAGGRGKEGVAFWTFYLSRSVNFSDAEDWLAISGAIKRFMEVQRWLRMVA</sequence>
<gene>
    <name evidence="2" type="ORF">HYALB_00010912</name>
</gene>
<protein>
    <submittedName>
        <fullName evidence="2">Uncharacterized protein</fullName>
    </submittedName>
</protein>
<keyword evidence="3" id="KW-1185">Reference proteome</keyword>
<evidence type="ECO:0000313" key="2">
    <source>
        <dbReference type="EMBL" id="CAG8974040.1"/>
    </source>
</evidence>
<dbReference type="AlphaFoldDB" id="A0A9N9PZM5"/>
<proteinExistence type="predicted"/>
<accession>A0A9N9PZM5</accession>
<feature type="compositionally biased region" description="Basic and acidic residues" evidence="1">
    <location>
        <begin position="74"/>
        <end position="84"/>
    </location>
</feature>
<name>A0A9N9PZM5_9HELO</name>
<organism evidence="2 3">
    <name type="scientific">Hymenoscyphus albidus</name>
    <dbReference type="NCBI Taxonomy" id="595503"/>
    <lineage>
        <taxon>Eukaryota</taxon>
        <taxon>Fungi</taxon>
        <taxon>Dikarya</taxon>
        <taxon>Ascomycota</taxon>
        <taxon>Pezizomycotina</taxon>
        <taxon>Leotiomycetes</taxon>
        <taxon>Helotiales</taxon>
        <taxon>Helotiaceae</taxon>
        <taxon>Hymenoscyphus</taxon>
    </lineage>
</organism>
<dbReference type="PANTHER" id="PTHR37540">
    <property type="entry name" value="TRANSCRIPTION FACTOR (ACR-2), PUTATIVE-RELATED-RELATED"/>
    <property type="match status" value="1"/>
</dbReference>